<keyword evidence="4" id="KW-0068">Autocatalytic cleavage</keyword>
<dbReference type="GO" id="GO:0000973">
    <property type="term" value="P:post-transcriptional tethering of RNA polymerase II gene DNA at nuclear periphery"/>
    <property type="evidence" value="ECO:0007669"/>
    <property type="project" value="TreeGrafter"/>
</dbReference>
<keyword evidence="6" id="KW-0653">Protein transport</keyword>
<evidence type="ECO:0000313" key="12">
    <source>
        <dbReference type="EMBL" id="KAJ3215726.1"/>
    </source>
</evidence>
<comment type="similarity">
    <text evidence="2">Belongs to the nucleoporin GLFG family.</text>
</comment>
<protein>
    <recommendedName>
        <fullName evidence="11">Peptidase S59 domain-containing protein</fullName>
    </recommendedName>
</protein>
<dbReference type="PANTHER" id="PTHR23198">
    <property type="entry name" value="NUCLEOPORIN"/>
    <property type="match status" value="1"/>
</dbReference>
<dbReference type="GO" id="GO:0044614">
    <property type="term" value="C:nuclear pore cytoplasmic filaments"/>
    <property type="evidence" value="ECO:0007669"/>
    <property type="project" value="TreeGrafter"/>
</dbReference>
<dbReference type="GO" id="GO:0006405">
    <property type="term" value="P:RNA export from nucleus"/>
    <property type="evidence" value="ECO:0007669"/>
    <property type="project" value="TreeGrafter"/>
</dbReference>
<dbReference type="Gene3D" id="1.25.40.690">
    <property type="match status" value="1"/>
</dbReference>
<evidence type="ECO:0000256" key="1">
    <source>
        <dbReference type="ARBA" id="ARBA00004567"/>
    </source>
</evidence>
<name>A0AAD5TXU3_9FUNG</name>
<feature type="compositionally biased region" description="Acidic residues" evidence="10">
    <location>
        <begin position="510"/>
        <end position="525"/>
    </location>
</feature>
<dbReference type="Gene3D" id="3.30.1610.10">
    <property type="entry name" value="Peptidase S59, nucleoporin"/>
    <property type="match status" value="1"/>
</dbReference>
<dbReference type="GO" id="GO:0017056">
    <property type="term" value="F:structural constituent of nuclear pore"/>
    <property type="evidence" value="ECO:0007669"/>
    <property type="project" value="InterPro"/>
</dbReference>
<dbReference type="InterPro" id="IPR036903">
    <property type="entry name" value="Nup98_auto-Pept-S59_dom_sf"/>
</dbReference>
<dbReference type="Pfam" id="PF04096">
    <property type="entry name" value="Nucleoporin2"/>
    <property type="match status" value="1"/>
</dbReference>
<dbReference type="InterPro" id="IPR021967">
    <property type="entry name" value="Nup98_C"/>
</dbReference>
<dbReference type="GO" id="GO:0008139">
    <property type="term" value="F:nuclear localization sequence binding"/>
    <property type="evidence" value="ECO:0007669"/>
    <property type="project" value="TreeGrafter"/>
</dbReference>
<evidence type="ECO:0000256" key="5">
    <source>
        <dbReference type="ARBA" id="ARBA00022816"/>
    </source>
</evidence>
<feature type="compositionally biased region" description="Polar residues" evidence="10">
    <location>
        <begin position="531"/>
        <end position="540"/>
    </location>
</feature>
<evidence type="ECO:0000256" key="8">
    <source>
        <dbReference type="ARBA" id="ARBA00023132"/>
    </source>
</evidence>
<dbReference type="Pfam" id="PF12110">
    <property type="entry name" value="Nup96"/>
    <property type="match status" value="1"/>
</dbReference>
<dbReference type="SUPFAM" id="SSF82215">
    <property type="entry name" value="C-terminal autoproteolytic domain of nucleoporin nup98"/>
    <property type="match status" value="1"/>
</dbReference>
<evidence type="ECO:0000313" key="13">
    <source>
        <dbReference type="Proteomes" id="UP001211065"/>
    </source>
</evidence>
<keyword evidence="5" id="KW-0509">mRNA transport</keyword>
<dbReference type="GO" id="GO:0051028">
    <property type="term" value="P:mRNA transport"/>
    <property type="evidence" value="ECO:0007669"/>
    <property type="project" value="UniProtKB-KW"/>
</dbReference>
<reference evidence="12" key="1">
    <citation type="submission" date="2020-05" db="EMBL/GenBank/DDBJ databases">
        <title>Phylogenomic resolution of chytrid fungi.</title>
        <authorList>
            <person name="Stajich J.E."/>
            <person name="Amses K."/>
            <person name="Simmons R."/>
            <person name="Seto K."/>
            <person name="Myers J."/>
            <person name="Bonds A."/>
            <person name="Quandt C.A."/>
            <person name="Barry K."/>
            <person name="Liu P."/>
            <person name="Grigoriev I."/>
            <person name="Longcore J.E."/>
            <person name="James T.Y."/>
        </authorList>
    </citation>
    <scope>NUCLEOTIDE SEQUENCE</scope>
    <source>
        <strain evidence="12">JEL0476</strain>
    </source>
</reference>
<keyword evidence="3" id="KW-0813">Transport</keyword>
<dbReference type="InterPro" id="IPR007230">
    <property type="entry name" value="Nup98_auto-Pept-S59_dom"/>
</dbReference>
<evidence type="ECO:0000259" key="11">
    <source>
        <dbReference type="PROSITE" id="PS51434"/>
    </source>
</evidence>
<evidence type="ECO:0000256" key="7">
    <source>
        <dbReference type="ARBA" id="ARBA00023010"/>
    </source>
</evidence>
<evidence type="ECO:0000256" key="9">
    <source>
        <dbReference type="ARBA" id="ARBA00023242"/>
    </source>
</evidence>
<evidence type="ECO:0000256" key="4">
    <source>
        <dbReference type="ARBA" id="ARBA00022813"/>
    </source>
</evidence>
<dbReference type="PANTHER" id="PTHR23198:SF6">
    <property type="entry name" value="NUCLEAR PORE COMPLEX PROTEIN NUP98-NUP96"/>
    <property type="match status" value="1"/>
</dbReference>
<feature type="domain" description="Peptidase S59" evidence="11">
    <location>
        <begin position="225"/>
        <end position="372"/>
    </location>
</feature>
<evidence type="ECO:0000256" key="10">
    <source>
        <dbReference type="SAM" id="MobiDB-lite"/>
    </source>
</evidence>
<sequence length="1483" mass="168079">MSLNSSTLTNSVATNSGKDNASKDSTQNITATVDSLNFTQIKSSSVPATFNSKVAASEDTKAVAPEADTSQIKSLGIKLEDVPKLNNTADDLNSAKQVRKTPPYKVQDAFADKSSSQSPLINPREVLSVSEIGLLVLKSDKSTATPPQPFRMTPKSSAKLKLRGISQSPISVTSNIQHTNKSYNSKNGGLELETLSESLKEVEETFILSKSNEMDSLSTTHPKASQVYEVKPNISELKKMRDEELKCVENFEVSVPKVGKIKWLQPVDILKIVKSGNGIESIFEDEIIIEQNSATVYPNANTKPNVGSELNTPCLITLFNMWPKDRSNMIAIKDLKDFRMENYLRRLKSVPDTKFKNYDVNLGAWTFVVQHFTKYGFDDDASEMETEEFGNDSSYAINDSFANIKSRKGKQREKVHHLVYHENILDDLENNSNFLEGAKNEKKHLETFFGDEVIISKINEETDDFEEDEEQVDMYEEQPNNRSEFNDINLAIENEGFEADLLEDGIAVDESDESEDLSEQQVADEDGAHSASPSDTPQSEKSLKRMLQTKLSVPHSFKAVKVQQMGQAFFRKEVQIKTPITSKRSEAVALQEDSDIADNGSVALTKYLERDAENKPKTPFNKRYTPVATTPSLSELRLFEKSSSDHLNMQNFYKRMENIQGGSPYKINFTKKNQIPVIQKGYLQKRFNNGKVIKSMEGILDGSLSFGRSFRVGWGRAGQLITCGSLDHGRNNVNFSLVNIVKLDVFNDQLLELEKLKHEKLLNCLLRHTFINRVKLDENKYASADPKNVNDTILNQPAENFDFAVSINSAVGFKDLAGEVSNVLNNSTNVSVHTIFDEQEKVLWDLCSALWDTTDLDNELTASLNEKQIVATNESSRKEDVSGWLKNALKANVNKLVQEAKQKEDSSKIIFSLLSGREIGRATMEAIFAKNFKLSLILSQIGGPSSRVGRNSEYGPSGHGAPGRMGTDEALRELIAKQVEIWEKIKHDIVAFNKSKVVFNEELFCCWKLISGIFKDADIFSIIKQDWKRTFGCFLWYGDGGLWSLKKAFQSFCSLVESGRNVSYPYPKYIETLSASEQAIVLNKIKGLTGVDTAPKDSIYNILKFYSVQDFKIEEALKPEGFSINLLDVRQPWFLSTFLSHRRDSVEGSKQLPNNVENYLAVSFAFELESLGLWKYCCFVAMFLNNIVEKERMIKYYLSKFFDYKDFSSSCARDFFEDSLKKDDSEEFRFLVKKLRIPLNWIFEAKILKARNANDVFFEVTALIDAGYYSAAHRTILLKVAPFAVINSDYVILEKLLALIQGRKIDCWEIGGSILLQFIKIENFTNDYLNKFDMLDDNLNNLKNSLSEEDFFEEMRKYDIRKRTLIVELKEKFSVKEVLNLCFKSLIKQKRDMVLKKKFLFVNGSNTAYSIKELKSNLLHLTAVFTEINSKLAALIFKLDNHIPNFKDEIDMGEIQSLSLNGHERLSIYNYQFSSFINESLEK</sequence>
<evidence type="ECO:0000256" key="2">
    <source>
        <dbReference type="ARBA" id="ARBA00008926"/>
    </source>
</evidence>
<accession>A0AAD5TXU3</accession>
<dbReference type="EMBL" id="JADGJW010000524">
    <property type="protein sequence ID" value="KAJ3215726.1"/>
    <property type="molecule type" value="Genomic_DNA"/>
</dbReference>
<evidence type="ECO:0000256" key="6">
    <source>
        <dbReference type="ARBA" id="ARBA00022927"/>
    </source>
</evidence>
<feature type="region of interest" description="Disordered" evidence="10">
    <location>
        <begin position="1"/>
        <end position="26"/>
    </location>
</feature>
<dbReference type="Proteomes" id="UP001211065">
    <property type="component" value="Unassembled WGS sequence"/>
</dbReference>
<evidence type="ECO:0000256" key="3">
    <source>
        <dbReference type="ARBA" id="ARBA00022448"/>
    </source>
</evidence>
<dbReference type="GO" id="GO:0003723">
    <property type="term" value="F:RNA binding"/>
    <property type="evidence" value="ECO:0007669"/>
    <property type="project" value="TreeGrafter"/>
</dbReference>
<comment type="subcellular location">
    <subcellularLocation>
        <location evidence="1">Nucleus</location>
        <location evidence="1">Nuclear pore complex</location>
    </subcellularLocation>
</comment>
<feature type="compositionally biased region" description="Acidic residues" evidence="10">
    <location>
        <begin position="461"/>
        <end position="476"/>
    </location>
</feature>
<gene>
    <name evidence="12" type="ORF">HK099_006230</name>
</gene>
<keyword evidence="8" id="KW-0906">Nuclear pore complex</keyword>
<proteinExistence type="inferred from homology"/>
<feature type="region of interest" description="Disordered" evidence="10">
    <location>
        <begin position="461"/>
        <end position="484"/>
    </location>
</feature>
<dbReference type="GO" id="GO:0006606">
    <property type="term" value="P:protein import into nucleus"/>
    <property type="evidence" value="ECO:0007669"/>
    <property type="project" value="TreeGrafter"/>
</dbReference>
<keyword evidence="7" id="KW-0811">Translocation</keyword>
<keyword evidence="13" id="KW-1185">Reference proteome</keyword>
<dbReference type="PROSITE" id="PS51434">
    <property type="entry name" value="NUP_C"/>
    <property type="match status" value="1"/>
</dbReference>
<dbReference type="InterPro" id="IPR037665">
    <property type="entry name" value="Nucleoporin_S59-like"/>
</dbReference>
<organism evidence="12 13">
    <name type="scientific">Clydaea vesicula</name>
    <dbReference type="NCBI Taxonomy" id="447962"/>
    <lineage>
        <taxon>Eukaryota</taxon>
        <taxon>Fungi</taxon>
        <taxon>Fungi incertae sedis</taxon>
        <taxon>Chytridiomycota</taxon>
        <taxon>Chytridiomycota incertae sedis</taxon>
        <taxon>Chytridiomycetes</taxon>
        <taxon>Lobulomycetales</taxon>
        <taxon>Lobulomycetaceae</taxon>
        <taxon>Clydaea</taxon>
    </lineage>
</organism>
<feature type="region of interest" description="Disordered" evidence="10">
    <location>
        <begin position="510"/>
        <end position="545"/>
    </location>
</feature>
<comment type="caution">
    <text evidence="12">The sequence shown here is derived from an EMBL/GenBank/DDBJ whole genome shotgun (WGS) entry which is preliminary data.</text>
</comment>
<dbReference type="GO" id="GO:0034398">
    <property type="term" value="P:telomere tethering at nuclear periphery"/>
    <property type="evidence" value="ECO:0007669"/>
    <property type="project" value="TreeGrafter"/>
</dbReference>
<keyword evidence="9" id="KW-0539">Nucleus</keyword>